<evidence type="ECO:0000259" key="6">
    <source>
        <dbReference type="Pfam" id="PF13360"/>
    </source>
</evidence>
<evidence type="ECO:0000313" key="8">
    <source>
        <dbReference type="Proteomes" id="UP001212326"/>
    </source>
</evidence>
<feature type="region of interest" description="Disordered" evidence="4">
    <location>
        <begin position="23"/>
        <end position="44"/>
    </location>
</feature>
<dbReference type="Gene3D" id="2.130.10.10">
    <property type="entry name" value="YVTN repeat-like/Quinoprotein amine dehydrogenase"/>
    <property type="match status" value="1"/>
</dbReference>
<comment type="similarity">
    <text evidence="2">Belongs to the bacterial PQQ dehydrogenase family.</text>
</comment>
<comment type="cofactor">
    <cofactor evidence="1">
        <name>pyrroloquinoline quinone</name>
        <dbReference type="ChEBI" id="CHEBI:58442"/>
    </cofactor>
</comment>
<evidence type="ECO:0000256" key="1">
    <source>
        <dbReference type="ARBA" id="ARBA00001931"/>
    </source>
</evidence>
<geneLocation type="plasmid" evidence="7 8">
    <name>punmamed1</name>
</geneLocation>
<dbReference type="Pfam" id="PF13360">
    <property type="entry name" value="PQQ_2"/>
    <property type="match status" value="2"/>
</dbReference>
<accession>A0ABY7PHB9</accession>
<sequence length="522" mass="54185">MRKRVWAAAAAVTVALATAGTTAAATGPDHAASNTDWTSAGQNIHGTRNAASEHILTRRNVKNLKPRWIYTAAGSVSATPTVAHGVTYVPDWGGQLSAVSTATGKALWSNPISRYSGVPGDTSRTSPAYADGTLVFGDGWLFAPTTAGAYIMGANAATGAPLWRTKVDDNPDAIITSSPVIDRGVAYVGVSSKSEVLPTQSTFRGSVVALSVATGKVLWKTRTVPLGYTGGSMWASTPVVDHETGLLYVDTGNNYSVPPGVCTKPFQTGCTPPSPDDHIDSILALHLKTGQIAWSRSTLSADSWTFPHPEGPDYDFGSGPNLYTTEVKGKRTRLLGAGQKSGVYWALDPATGRVVWQTRVGPGGIIGGIEFGTATDGKRVYVAIANSEHVPTTITSVTGQKSTVTSGFFAALDAATGKILWQTADPKGDSLLDLGPVSSANGVAYAGSTSGDMYALDGATGTVKWSFASGGPVAGGAAIVNGSVYWGSGYYVPGSINNKLYAFSLPHSPCDQDGTRNRCRAQ</sequence>
<dbReference type="SUPFAM" id="SSF50998">
    <property type="entry name" value="Quinoprotein alcohol dehydrogenase-like"/>
    <property type="match status" value="2"/>
</dbReference>
<protein>
    <submittedName>
        <fullName evidence="7">PQQ-binding-like beta-propeller repeat protein</fullName>
    </submittedName>
</protein>
<name>A0ABY7PHB9_9ACTN</name>
<evidence type="ECO:0000256" key="2">
    <source>
        <dbReference type="ARBA" id="ARBA00008156"/>
    </source>
</evidence>
<keyword evidence="7" id="KW-0614">Plasmid</keyword>
<evidence type="ECO:0000256" key="5">
    <source>
        <dbReference type="SAM" id="SignalP"/>
    </source>
</evidence>
<evidence type="ECO:0000256" key="4">
    <source>
        <dbReference type="SAM" id="MobiDB-lite"/>
    </source>
</evidence>
<feature type="chain" id="PRO_5046959073" evidence="5">
    <location>
        <begin position="25"/>
        <end position="522"/>
    </location>
</feature>
<keyword evidence="8" id="KW-1185">Reference proteome</keyword>
<dbReference type="EMBL" id="CP115301">
    <property type="protein sequence ID" value="WBO69615.1"/>
    <property type="molecule type" value="Genomic_DNA"/>
</dbReference>
<dbReference type="SMART" id="SM00564">
    <property type="entry name" value="PQQ"/>
    <property type="match status" value="7"/>
</dbReference>
<keyword evidence="5" id="KW-0732">Signal</keyword>
<feature type="signal peptide" evidence="5">
    <location>
        <begin position="1"/>
        <end position="24"/>
    </location>
</feature>
<dbReference type="Gene3D" id="2.140.10.10">
    <property type="entry name" value="Quinoprotein alcohol dehydrogenase-like superfamily"/>
    <property type="match status" value="1"/>
</dbReference>
<dbReference type="PANTHER" id="PTHR32303">
    <property type="entry name" value="QUINOPROTEIN ALCOHOL DEHYDROGENASE (CYTOCHROME C)"/>
    <property type="match status" value="1"/>
</dbReference>
<dbReference type="PANTHER" id="PTHR32303:SF10">
    <property type="entry name" value="OUTER MEMBRANE PROTEIN ASSEMBLY FACTOR BAMB"/>
    <property type="match status" value="1"/>
</dbReference>
<feature type="domain" description="Pyrrolo-quinoline quinone repeat" evidence="6">
    <location>
        <begin position="410"/>
        <end position="485"/>
    </location>
</feature>
<dbReference type="InterPro" id="IPR002372">
    <property type="entry name" value="PQQ_rpt_dom"/>
</dbReference>
<dbReference type="InterPro" id="IPR018391">
    <property type="entry name" value="PQQ_b-propeller_rpt"/>
</dbReference>
<dbReference type="RefSeq" id="WP_270086792.1">
    <property type="nucleotide sequence ID" value="NZ_CP115301.1"/>
</dbReference>
<keyword evidence="3" id="KW-0560">Oxidoreductase</keyword>
<dbReference type="InterPro" id="IPR015943">
    <property type="entry name" value="WD40/YVTN_repeat-like_dom_sf"/>
</dbReference>
<feature type="domain" description="Pyrrolo-quinoline quinone repeat" evidence="6">
    <location>
        <begin position="65"/>
        <end position="295"/>
    </location>
</feature>
<dbReference type="Proteomes" id="UP001212326">
    <property type="component" value="Plasmid punmamed1"/>
</dbReference>
<dbReference type="InterPro" id="IPR011047">
    <property type="entry name" value="Quinoprotein_ADH-like_sf"/>
</dbReference>
<reference evidence="7 8" key="1">
    <citation type="submission" date="2022-12" db="EMBL/GenBank/DDBJ databases">
        <title>HUAS 2-6.</title>
        <authorList>
            <person name="Mo P."/>
        </authorList>
    </citation>
    <scope>NUCLEOTIDE SEQUENCE [LARGE SCALE GENOMIC DNA]</scope>
    <source>
        <strain evidence="7 8">HUAS 2-6</strain>
        <plasmid evidence="7 8">punmamed1</plasmid>
    </source>
</reference>
<proteinExistence type="inferred from homology"/>
<evidence type="ECO:0000256" key="3">
    <source>
        <dbReference type="ARBA" id="ARBA00023002"/>
    </source>
</evidence>
<organism evidence="7 8">
    <name type="scientific">Streptomyces camelliae</name>
    <dbReference type="NCBI Taxonomy" id="3004093"/>
    <lineage>
        <taxon>Bacteria</taxon>
        <taxon>Bacillati</taxon>
        <taxon>Actinomycetota</taxon>
        <taxon>Actinomycetes</taxon>
        <taxon>Kitasatosporales</taxon>
        <taxon>Streptomycetaceae</taxon>
        <taxon>Streptomyces</taxon>
    </lineage>
</organism>
<gene>
    <name evidence="7" type="ORF">O1G22_43500</name>
</gene>
<evidence type="ECO:0000313" key="7">
    <source>
        <dbReference type="EMBL" id="WBO69615.1"/>
    </source>
</evidence>
<feature type="compositionally biased region" description="Polar residues" evidence="4">
    <location>
        <begin position="32"/>
        <end position="44"/>
    </location>
</feature>